<protein>
    <submittedName>
        <fullName evidence="3">Very low-density lipoprotein receptor</fullName>
    </submittedName>
</protein>
<keyword evidence="4" id="KW-1185">Reference proteome</keyword>
<gene>
    <name evidence="3" type="ORF">RF11_06995</name>
</gene>
<dbReference type="InterPro" id="IPR036055">
    <property type="entry name" value="LDL_receptor-like_sf"/>
</dbReference>
<name>A0A0C2IYP9_THEKT</name>
<dbReference type="SMART" id="SM00192">
    <property type="entry name" value="LDLa"/>
    <property type="match status" value="2"/>
</dbReference>
<keyword evidence="3" id="KW-0675">Receptor</keyword>
<dbReference type="Proteomes" id="UP000031668">
    <property type="component" value="Unassembled WGS sequence"/>
</dbReference>
<dbReference type="CDD" id="cd00112">
    <property type="entry name" value="LDLa"/>
    <property type="match status" value="1"/>
</dbReference>
<dbReference type="AlphaFoldDB" id="A0A0C2IYP9"/>
<dbReference type="Gene3D" id="2.40.128.620">
    <property type="match status" value="1"/>
</dbReference>
<sequence length="115" mass="13155">MKPKLCDDKQGCYHESEKCDGFNDCSDKSDEMYCQNQSECLGNEFITCDGDTKICISRVCDGFNDCEDLSDEGDQCNHKDNIKNISIDIKKDGRILFTWAHQDSTNEFEILIYSV</sequence>
<evidence type="ECO:0000256" key="2">
    <source>
        <dbReference type="PROSITE-ProRule" id="PRU00124"/>
    </source>
</evidence>
<evidence type="ECO:0000256" key="1">
    <source>
        <dbReference type="ARBA" id="ARBA00023157"/>
    </source>
</evidence>
<dbReference type="SUPFAM" id="SSF57424">
    <property type="entry name" value="LDL receptor-like module"/>
    <property type="match status" value="2"/>
</dbReference>
<dbReference type="InterPro" id="IPR002172">
    <property type="entry name" value="LDrepeatLR_classA_rpt"/>
</dbReference>
<accession>A0A0C2IYP9</accession>
<evidence type="ECO:0000313" key="4">
    <source>
        <dbReference type="Proteomes" id="UP000031668"/>
    </source>
</evidence>
<evidence type="ECO:0000313" key="3">
    <source>
        <dbReference type="EMBL" id="KII70639.1"/>
    </source>
</evidence>
<reference evidence="3 4" key="1">
    <citation type="journal article" date="2014" name="Genome Biol. Evol.">
        <title>The genome of the myxosporean Thelohanellus kitauei shows adaptations to nutrient acquisition within its fish host.</title>
        <authorList>
            <person name="Yang Y."/>
            <person name="Xiong J."/>
            <person name="Zhou Z."/>
            <person name="Huo F."/>
            <person name="Miao W."/>
            <person name="Ran C."/>
            <person name="Liu Y."/>
            <person name="Zhang J."/>
            <person name="Feng J."/>
            <person name="Wang M."/>
            <person name="Wang M."/>
            <person name="Wang L."/>
            <person name="Yao B."/>
        </authorList>
    </citation>
    <scope>NUCLEOTIDE SEQUENCE [LARGE SCALE GENOMIC DNA]</scope>
    <source>
        <strain evidence="3">Wuqing</strain>
    </source>
</reference>
<comment type="caution">
    <text evidence="2">Lacks conserved residue(s) required for the propagation of feature annotation.</text>
</comment>
<keyword evidence="3" id="KW-0449">Lipoprotein</keyword>
<dbReference type="PROSITE" id="PS50068">
    <property type="entry name" value="LDLRA_2"/>
    <property type="match status" value="1"/>
</dbReference>
<keyword evidence="1" id="KW-1015">Disulfide bond</keyword>
<organism evidence="3 4">
    <name type="scientific">Thelohanellus kitauei</name>
    <name type="common">Myxosporean</name>
    <dbReference type="NCBI Taxonomy" id="669202"/>
    <lineage>
        <taxon>Eukaryota</taxon>
        <taxon>Metazoa</taxon>
        <taxon>Cnidaria</taxon>
        <taxon>Myxozoa</taxon>
        <taxon>Myxosporea</taxon>
        <taxon>Bivalvulida</taxon>
        <taxon>Platysporina</taxon>
        <taxon>Myxobolidae</taxon>
        <taxon>Thelohanellus</taxon>
    </lineage>
</organism>
<comment type="caution">
    <text evidence="3">The sequence shown here is derived from an EMBL/GenBank/DDBJ whole genome shotgun (WGS) entry which is preliminary data.</text>
</comment>
<dbReference type="Gene3D" id="4.10.400.10">
    <property type="entry name" value="Low-density Lipoprotein Receptor"/>
    <property type="match status" value="1"/>
</dbReference>
<dbReference type="PRINTS" id="PR00261">
    <property type="entry name" value="LDLRECEPTOR"/>
</dbReference>
<dbReference type="OrthoDB" id="5987602at2759"/>
<dbReference type="EMBL" id="JWZT01002010">
    <property type="protein sequence ID" value="KII70639.1"/>
    <property type="molecule type" value="Genomic_DNA"/>
</dbReference>
<proteinExistence type="predicted"/>